<feature type="compositionally biased region" description="Basic and acidic residues" evidence="1">
    <location>
        <begin position="379"/>
        <end position="392"/>
    </location>
</feature>
<gene>
    <name evidence="2" type="ORF">CTOB1V02_LOCUS11423</name>
</gene>
<sequence length="687" mass="73362">QQVFSGVRILSMPILSPTKGPVRNILAVFDSYGDVIEDVKISAVPLEDPIVQDLKEEILSQIKQEPEEDEVDIGPSISGVGFSTTWGDRLVVGKQEFITWPVTVETGQCGNEAEMEEVLEGMQRTSLQQEERMETDDIRREERMETDDIREKETGSPTVEKDSSRPSHLERRSASSEAKTHDSGNEATPSPTVAPEPTVARPPTVANPPTVASPAIETSPPTAARPPTVTIHPTAASLPTLANSPTVTSPAIVASIPSGVSPPTVAIRIVASIPSVASPSTVASPAIAASIPSVASPPTVASGATVANASTVPSGEAVSSAATVASPPTVASPSTIAPPSTRVGVSTRSSNLTAQPSTSAASEKSSTTGSRRRRPGHSKKSEETTPHQEEAASAHSASSSPDLDKLAVIREASVREKLENEFVEAFLKVARDTLGGPKEQRYRDLVKHLMAISEEVGENLRFEFDQACNILQDLPDLRADLLLFLSPDQAHELDVWADFQESRQIQDFLIGVSAYFADQPVQIHRIRSVMCNLVAKGVTNASEIRSTLLPLCRGSAYLADKVNRHICGRGSPPPELSGSPQELSLPEDQTALSRMAGDEFETFRLPPERCAYGTPACPCQCHSCKDPSYEGRQQHCVDCGIQFIQGKPYLRSGRQLKAVRVAYAPDKAGASSIPTTSSSAKDHQASS</sequence>
<organism evidence="2">
    <name type="scientific">Cyprideis torosa</name>
    <dbReference type="NCBI Taxonomy" id="163714"/>
    <lineage>
        <taxon>Eukaryota</taxon>
        <taxon>Metazoa</taxon>
        <taxon>Ecdysozoa</taxon>
        <taxon>Arthropoda</taxon>
        <taxon>Crustacea</taxon>
        <taxon>Oligostraca</taxon>
        <taxon>Ostracoda</taxon>
        <taxon>Podocopa</taxon>
        <taxon>Podocopida</taxon>
        <taxon>Cytherocopina</taxon>
        <taxon>Cytheroidea</taxon>
        <taxon>Cytherideidae</taxon>
        <taxon>Cyprideis</taxon>
    </lineage>
</organism>
<feature type="compositionally biased region" description="Polar residues" evidence="1">
    <location>
        <begin position="343"/>
        <end position="356"/>
    </location>
</feature>
<feature type="compositionally biased region" description="Low complexity" evidence="1">
    <location>
        <begin position="322"/>
        <end position="341"/>
    </location>
</feature>
<feature type="compositionally biased region" description="Low complexity" evidence="1">
    <location>
        <begin position="357"/>
        <end position="369"/>
    </location>
</feature>
<feature type="region of interest" description="Disordered" evidence="1">
    <location>
        <begin position="322"/>
        <end position="402"/>
    </location>
</feature>
<feature type="region of interest" description="Disordered" evidence="1">
    <location>
        <begin position="119"/>
        <end position="230"/>
    </location>
</feature>
<protein>
    <submittedName>
        <fullName evidence="2">Uncharacterized protein</fullName>
    </submittedName>
</protein>
<reference evidence="2" key="1">
    <citation type="submission" date="2020-11" db="EMBL/GenBank/DDBJ databases">
        <authorList>
            <person name="Tran Van P."/>
        </authorList>
    </citation>
    <scope>NUCLEOTIDE SEQUENCE</scope>
</reference>
<feature type="compositionally biased region" description="Basic and acidic residues" evidence="1">
    <location>
        <begin position="129"/>
        <end position="184"/>
    </location>
</feature>
<evidence type="ECO:0000256" key="1">
    <source>
        <dbReference type="SAM" id="MobiDB-lite"/>
    </source>
</evidence>
<accession>A0A7R8ZVT3</accession>
<dbReference type="EMBL" id="OB666590">
    <property type="protein sequence ID" value="CAD7233602.1"/>
    <property type="molecule type" value="Genomic_DNA"/>
</dbReference>
<proteinExistence type="predicted"/>
<feature type="region of interest" description="Disordered" evidence="1">
    <location>
        <begin position="667"/>
        <end position="687"/>
    </location>
</feature>
<dbReference type="OrthoDB" id="6257037at2759"/>
<dbReference type="AlphaFoldDB" id="A0A7R8ZVT3"/>
<evidence type="ECO:0000313" key="2">
    <source>
        <dbReference type="EMBL" id="CAD7233602.1"/>
    </source>
</evidence>
<name>A0A7R8ZVT3_9CRUS</name>
<feature type="non-terminal residue" evidence="2">
    <location>
        <position position="1"/>
    </location>
</feature>